<dbReference type="Proteomes" id="UP000186106">
    <property type="component" value="Unassembled WGS sequence"/>
</dbReference>
<protein>
    <submittedName>
        <fullName evidence="1">Uncharacterized protein</fullName>
    </submittedName>
</protein>
<evidence type="ECO:0000313" key="1">
    <source>
        <dbReference type="EMBL" id="SIS31217.1"/>
    </source>
</evidence>
<dbReference type="EMBL" id="FTNZ01000008">
    <property type="protein sequence ID" value="SIS48472.1"/>
    <property type="molecule type" value="Genomic_DNA"/>
</dbReference>
<gene>
    <name evidence="1" type="ORF">SAMN05421768_102288</name>
    <name evidence="2" type="ORF">SAMN05421768_108287</name>
</gene>
<evidence type="ECO:0000313" key="2">
    <source>
        <dbReference type="EMBL" id="SIS48472.1"/>
    </source>
</evidence>
<organism evidence="1 3">
    <name type="scientific">Chryseobacterium joostei</name>
    <dbReference type="NCBI Taxonomy" id="112234"/>
    <lineage>
        <taxon>Bacteria</taxon>
        <taxon>Pseudomonadati</taxon>
        <taxon>Bacteroidota</taxon>
        <taxon>Flavobacteriia</taxon>
        <taxon>Flavobacteriales</taxon>
        <taxon>Weeksellaceae</taxon>
        <taxon>Chryseobacterium group</taxon>
        <taxon>Chryseobacterium</taxon>
    </lineage>
</organism>
<dbReference type="AlphaFoldDB" id="A0A1N7I2B9"/>
<dbReference type="EMBL" id="FTNZ01000002">
    <property type="protein sequence ID" value="SIS31217.1"/>
    <property type="molecule type" value="Genomic_DNA"/>
</dbReference>
<name>A0A1N7I2B9_9FLAO</name>
<sequence>MNFEMGSRIRIFVMEIFTETVEFTFTITMNILNYYKGLSAFILLGPVCFGQYQFEVKDASKNYDAVIHIENCYNDGCMGKGTVELFDNKNAKVQTFTSDNLVLSFENDQKPMPGKMIQLKKEQSPVVFDDFNFDGTEDIAIRNGNLGNYSSASYDVYVFNSTRMAFVKSKELTDIASSYFDLFETDPVRKRLICYGKSGCCNFFTTEYRVIPNKGLDKVLEKEEDKSDEKYVKVITQEKINNKWITKTKVYPAEEYHK</sequence>
<proteinExistence type="predicted"/>
<reference evidence="1 3" key="1">
    <citation type="submission" date="2017-01" db="EMBL/GenBank/DDBJ databases">
        <authorList>
            <person name="Mah S.A."/>
            <person name="Swanson W.J."/>
            <person name="Moy G.W."/>
            <person name="Vacquier V.D."/>
        </authorList>
    </citation>
    <scope>NUCLEOTIDE SEQUENCE [LARGE SCALE GENOMIC DNA]</scope>
    <source>
        <strain evidence="1 3">DSM 16927</strain>
    </source>
</reference>
<evidence type="ECO:0000313" key="3">
    <source>
        <dbReference type="Proteomes" id="UP000186106"/>
    </source>
</evidence>
<accession>A0A1N7I2B9</accession>
<dbReference type="RefSeq" id="WP_139325896.1">
    <property type="nucleotide sequence ID" value="NZ_FTNZ01000002.1"/>
</dbReference>
<dbReference type="NCBIfam" id="NF047539">
    <property type="entry name" value="XAC2610_fam"/>
    <property type="match status" value="1"/>
</dbReference>
<dbReference type="InterPro" id="IPR058087">
    <property type="entry name" value="XAC2610_dom"/>
</dbReference>